<evidence type="ECO:0000256" key="1">
    <source>
        <dbReference type="SAM" id="MobiDB-lite"/>
    </source>
</evidence>
<keyword evidence="4" id="KW-1185">Reference proteome</keyword>
<reference evidence="3 4" key="1">
    <citation type="submission" date="2014-06" db="EMBL/GenBank/DDBJ databases">
        <title>Evolutionary Origins and Diversification of the Mycorrhizal Mutualists.</title>
        <authorList>
            <consortium name="DOE Joint Genome Institute"/>
            <consortium name="Mycorrhizal Genomics Consortium"/>
            <person name="Kohler A."/>
            <person name="Kuo A."/>
            <person name="Nagy L.G."/>
            <person name="Floudas D."/>
            <person name="Copeland A."/>
            <person name="Barry K.W."/>
            <person name="Cichocki N."/>
            <person name="Veneault-Fourrey C."/>
            <person name="LaButti K."/>
            <person name="Lindquist E.A."/>
            <person name="Lipzen A."/>
            <person name="Lundell T."/>
            <person name="Morin E."/>
            <person name="Murat C."/>
            <person name="Riley R."/>
            <person name="Ohm R."/>
            <person name="Sun H."/>
            <person name="Tunlid A."/>
            <person name="Henrissat B."/>
            <person name="Grigoriev I.V."/>
            <person name="Hibbett D.S."/>
            <person name="Martin F."/>
        </authorList>
    </citation>
    <scope>NUCLEOTIDE SEQUENCE [LARGE SCALE GENOMIC DNA]</scope>
    <source>
        <strain evidence="3 4">SS14</strain>
    </source>
</reference>
<proteinExistence type="predicted"/>
<evidence type="ECO:0000313" key="4">
    <source>
        <dbReference type="Proteomes" id="UP000054279"/>
    </source>
</evidence>
<keyword evidence="2" id="KW-1133">Transmembrane helix</keyword>
<evidence type="ECO:0000313" key="3">
    <source>
        <dbReference type="EMBL" id="KIJ44870.1"/>
    </source>
</evidence>
<sequence>MSNPNSLPFNGDTGWFYIGRYSQKNYYSFLLSFVIMVNYFLHIYSTQEVQHSSKAIDSPTGNVALPMPGDNAVLSTPTDPGCATFQFAEADTFDSLKTSINRSLSGILNAAKTIDDHPMAHDPTENPQNNDSYPYPYQLGIFDMEMHIDSDDGSQLSQSNYEELSSFSATNHASQPSIVPDANTLSTKGKDRAEPQISRVRSMEQIDFQAWKLFQEYTVRLRNLMVERAVQNTVINHKYFFYLSSLLYLDYLHKQYLTAFKGGPYQL</sequence>
<name>A0A0C9W0D6_SPHS4</name>
<dbReference type="AlphaFoldDB" id="A0A0C9W0D6"/>
<feature type="region of interest" description="Disordered" evidence="1">
    <location>
        <begin position="171"/>
        <end position="193"/>
    </location>
</feature>
<feature type="compositionally biased region" description="Polar residues" evidence="1">
    <location>
        <begin position="171"/>
        <end position="187"/>
    </location>
</feature>
<gene>
    <name evidence="3" type="ORF">M422DRAFT_47085</name>
</gene>
<protein>
    <submittedName>
        <fullName evidence="3">Uncharacterized protein</fullName>
    </submittedName>
</protein>
<organism evidence="3 4">
    <name type="scientific">Sphaerobolus stellatus (strain SS14)</name>
    <dbReference type="NCBI Taxonomy" id="990650"/>
    <lineage>
        <taxon>Eukaryota</taxon>
        <taxon>Fungi</taxon>
        <taxon>Dikarya</taxon>
        <taxon>Basidiomycota</taxon>
        <taxon>Agaricomycotina</taxon>
        <taxon>Agaricomycetes</taxon>
        <taxon>Phallomycetidae</taxon>
        <taxon>Geastrales</taxon>
        <taxon>Sphaerobolaceae</taxon>
        <taxon>Sphaerobolus</taxon>
    </lineage>
</organism>
<keyword evidence="2" id="KW-0812">Transmembrane</keyword>
<evidence type="ECO:0000256" key="2">
    <source>
        <dbReference type="SAM" id="Phobius"/>
    </source>
</evidence>
<dbReference type="Proteomes" id="UP000054279">
    <property type="component" value="Unassembled WGS sequence"/>
</dbReference>
<dbReference type="HOGENOM" id="CLU_1070280_0_0_1"/>
<dbReference type="EMBL" id="KN837114">
    <property type="protein sequence ID" value="KIJ44870.1"/>
    <property type="molecule type" value="Genomic_DNA"/>
</dbReference>
<feature type="transmembrane region" description="Helical" evidence="2">
    <location>
        <begin position="26"/>
        <end position="44"/>
    </location>
</feature>
<keyword evidence="2" id="KW-0472">Membrane</keyword>
<accession>A0A0C9W0D6</accession>